<evidence type="ECO:0000256" key="1">
    <source>
        <dbReference type="SAM" id="SignalP"/>
    </source>
</evidence>
<reference evidence="2 3" key="1">
    <citation type="submission" date="2024-01" db="EMBL/GenBank/DDBJ databases">
        <authorList>
            <person name="Allen C."/>
            <person name="Tagirdzhanova G."/>
        </authorList>
    </citation>
    <scope>NUCLEOTIDE SEQUENCE [LARGE SCALE GENOMIC DNA]</scope>
    <source>
        <strain evidence="2 3">CBS 119000</strain>
    </source>
</reference>
<evidence type="ECO:0000313" key="3">
    <source>
        <dbReference type="Proteomes" id="UP001642502"/>
    </source>
</evidence>
<name>A0ABP0DUV8_9PEZI</name>
<keyword evidence="1" id="KW-0732">Signal</keyword>
<comment type="caution">
    <text evidence="2">The sequence shown here is derived from an EMBL/GenBank/DDBJ whole genome shotgun (WGS) entry which is preliminary data.</text>
</comment>
<feature type="signal peptide" evidence="1">
    <location>
        <begin position="1"/>
        <end position="17"/>
    </location>
</feature>
<feature type="chain" id="PRO_5045510265" evidence="1">
    <location>
        <begin position="18"/>
        <end position="266"/>
    </location>
</feature>
<organism evidence="2 3">
    <name type="scientific">Sporothrix epigloea</name>
    <dbReference type="NCBI Taxonomy" id="1892477"/>
    <lineage>
        <taxon>Eukaryota</taxon>
        <taxon>Fungi</taxon>
        <taxon>Dikarya</taxon>
        <taxon>Ascomycota</taxon>
        <taxon>Pezizomycotina</taxon>
        <taxon>Sordariomycetes</taxon>
        <taxon>Sordariomycetidae</taxon>
        <taxon>Ophiostomatales</taxon>
        <taxon>Ophiostomataceae</taxon>
        <taxon>Sporothrix</taxon>
    </lineage>
</organism>
<protein>
    <submittedName>
        <fullName evidence="2">Uncharacterized protein</fullName>
    </submittedName>
</protein>
<evidence type="ECO:0000313" key="2">
    <source>
        <dbReference type="EMBL" id="CAK7271062.1"/>
    </source>
</evidence>
<accession>A0ABP0DUV8</accession>
<keyword evidence="3" id="KW-1185">Reference proteome</keyword>
<sequence length="266" mass="26066">MKAALISLLGLTAFVTANNKAWSSLEDEDCSDEPYSGTIIVSAPSATEASQSDSVDLITSTIFSTTVSSIVSCHPTINSCPAESTALTTVVVAVRTTICPVTTAAASSSLPASTTPLPAVTSAAASSSAALSGSSKSVTSAAAEALSNSASNAASRAVSSKSFSSPAASETLLPTSSSITAVTPPYPAFSSEFLSYPATLAPDASAASSKSWAAPYPGNTTLSSAASALKTLTLSASQAVVTAGASYNGVDAACVAAAVLVIAAFV</sequence>
<proteinExistence type="predicted"/>
<dbReference type="Proteomes" id="UP001642502">
    <property type="component" value="Unassembled WGS sequence"/>
</dbReference>
<gene>
    <name evidence="2" type="ORF">SEPCBS119000_004408</name>
</gene>
<dbReference type="EMBL" id="CAWUON010000067">
    <property type="protein sequence ID" value="CAK7271062.1"/>
    <property type="molecule type" value="Genomic_DNA"/>
</dbReference>